<sequence>MLSNEYEATVPTRSVSDERLAPYLDEATLHSDVTVDTEINSVGDYVLLTKRGPSMVQFFRWRMTRLQRLCLIIVLLLFLALIAMLPTVFAFTTAMIKHKMDKVVLSINYVDVTNLSNHSMLDVTFSVNLQHNVPISVSIDNTTASLVYSGMKVGNLNMGALTLKSGSQNYNVTIETTLTISDTTGFRAFTKAIVQDKTIPFTVQAELDALAMGLPFNNLNFERTLSVIGFNKFQNLGFKLHQIDVSGCNNPHGVYQMDLNTSVNNLSTIGLQGIGTLNLSLYENTSYLGYASSELRLPRGPSHQSLHMVLPKQTAAVEAMKARLRTGRFEVHVRGDNPYATEHIQFKDALDTVDMTIKSVNALTHIGEVVTGTWQTANQVKKERGTVKVAQLLPHVQESSQSGQMELKPAALALARVARAV</sequence>
<accession>A0ACC0W0M1</accession>
<gene>
    <name evidence="1" type="ORF">PsorP6_005496</name>
</gene>
<evidence type="ECO:0000313" key="1">
    <source>
        <dbReference type="EMBL" id="KAI9912355.1"/>
    </source>
</evidence>
<comment type="caution">
    <text evidence="1">The sequence shown here is derived from an EMBL/GenBank/DDBJ whole genome shotgun (WGS) entry which is preliminary data.</text>
</comment>
<keyword evidence="2" id="KW-1185">Reference proteome</keyword>
<evidence type="ECO:0000313" key="2">
    <source>
        <dbReference type="Proteomes" id="UP001163321"/>
    </source>
</evidence>
<dbReference type="EMBL" id="CM047583">
    <property type="protein sequence ID" value="KAI9912355.1"/>
    <property type="molecule type" value="Genomic_DNA"/>
</dbReference>
<proteinExistence type="predicted"/>
<reference evidence="1 2" key="1">
    <citation type="journal article" date="2022" name="bioRxiv">
        <title>The genome of the oomycete Peronosclerospora sorghi, a cosmopolitan pathogen of maize and sorghum, is inflated with dispersed pseudogenes.</title>
        <authorList>
            <person name="Fletcher K."/>
            <person name="Martin F."/>
            <person name="Isakeit T."/>
            <person name="Cavanaugh K."/>
            <person name="Magill C."/>
            <person name="Michelmore R."/>
        </authorList>
    </citation>
    <scope>NUCLEOTIDE SEQUENCE [LARGE SCALE GENOMIC DNA]</scope>
    <source>
        <strain evidence="1">P6</strain>
    </source>
</reference>
<protein>
    <submittedName>
        <fullName evidence="1">Uncharacterized protein</fullName>
    </submittedName>
</protein>
<dbReference type="Proteomes" id="UP001163321">
    <property type="component" value="Chromosome 4"/>
</dbReference>
<name>A0ACC0W0M1_9STRA</name>
<organism evidence="1 2">
    <name type="scientific">Peronosclerospora sorghi</name>
    <dbReference type="NCBI Taxonomy" id="230839"/>
    <lineage>
        <taxon>Eukaryota</taxon>
        <taxon>Sar</taxon>
        <taxon>Stramenopiles</taxon>
        <taxon>Oomycota</taxon>
        <taxon>Peronosporomycetes</taxon>
        <taxon>Peronosporales</taxon>
        <taxon>Peronosporaceae</taxon>
        <taxon>Peronosclerospora</taxon>
    </lineage>
</organism>